<feature type="non-terminal residue" evidence="3">
    <location>
        <position position="169"/>
    </location>
</feature>
<dbReference type="AlphaFoldDB" id="A0A821N976"/>
<protein>
    <submittedName>
        <fullName evidence="3">Uncharacterized protein</fullName>
    </submittedName>
</protein>
<evidence type="ECO:0000256" key="1">
    <source>
        <dbReference type="SAM" id="Coils"/>
    </source>
</evidence>
<evidence type="ECO:0000313" key="4">
    <source>
        <dbReference type="Proteomes" id="UP000663873"/>
    </source>
</evidence>
<gene>
    <name evidence="3" type="ORF">UJA718_LOCUS40491</name>
</gene>
<proteinExistence type="predicted"/>
<reference evidence="3" key="1">
    <citation type="submission" date="2021-02" db="EMBL/GenBank/DDBJ databases">
        <authorList>
            <person name="Nowell W R."/>
        </authorList>
    </citation>
    <scope>NUCLEOTIDE SEQUENCE</scope>
</reference>
<dbReference type="Proteomes" id="UP000663873">
    <property type="component" value="Unassembled WGS sequence"/>
</dbReference>
<feature type="region of interest" description="Disordered" evidence="2">
    <location>
        <begin position="137"/>
        <end position="169"/>
    </location>
</feature>
<evidence type="ECO:0000256" key="2">
    <source>
        <dbReference type="SAM" id="MobiDB-lite"/>
    </source>
</evidence>
<comment type="caution">
    <text evidence="3">The sequence shown here is derived from an EMBL/GenBank/DDBJ whole genome shotgun (WGS) entry which is preliminary data.</text>
</comment>
<dbReference type="EMBL" id="CAJOBP010044973">
    <property type="protein sequence ID" value="CAF4783579.1"/>
    <property type="molecule type" value="Genomic_DNA"/>
</dbReference>
<accession>A0A821N976</accession>
<sequence length="169" mass="20588">YIKLIDEQDLDDAEELRERLKKTNKKLKQNQEQLSNQEKQIENLEKNYRHEIHRELLKRRDLKREIDDQSNKYTNLFLKFEDKARQVDTMHIYIQRGGRRPSHSSTNLLKSLSLQSLEDESPRFREKILEYDKKRREEEKLKLKSKPLPLPNHNNNSPPKRERKKYVPN</sequence>
<evidence type="ECO:0000313" key="3">
    <source>
        <dbReference type="EMBL" id="CAF4783579.1"/>
    </source>
</evidence>
<keyword evidence="1" id="KW-0175">Coiled coil</keyword>
<organism evidence="3 4">
    <name type="scientific">Rotaria socialis</name>
    <dbReference type="NCBI Taxonomy" id="392032"/>
    <lineage>
        <taxon>Eukaryota</taxon>
        <taxon>Metazoa</taxon>
        <taxon>Spiralia</taxon>
        <taxon>Gnathifera</taxon>
        <taxon>Rotifera</taxon>
        <taxon>Eurotatoria</taxon>
        <taxon>Bdelloidea</taxon>
        <taxon>Philodinida</taxon>
        <taxon>Philodinidae</taxon>
        <taxon>Rotaria</taxon>
    </lineage>
</organism>
<name>A0A821N976_9BILA</name>
<keyword evidence="4" id="KW-1185">Reference proteome</keyword>
<feature type="coiled-coil region" evidence="1">
    <location>
        <begin position="3"/>
        <end position="79"/>
    </location>
</feature>
<feature type="non-terminal residue" evidence="3">
    <location>
        <position position="1"/>
    </location>
</feature>